<keyword evidence="5 8" id="KW-1133">Transmembrane helix</keyword>
<keyword evidence="12" id="KW-1185">Reference proteome</keyword>
<dbReference type="InterPro" id="IPR035671">
    <property type="entry name" value="DsbD_gamma"/>
</dbReference>
<evidence type="ECO:0000256" key="4">
    <source>
        <dbReference type="ARBA" id="ARBA00022748"/>
    </source>
</evidence>
<dbReference type="PROSITE" id="PS51352">
    <property type="entry name" value="THIOREDOXIN_2"/>
    <property type="match status" value="1"/>
</dbReference>
<dbReference type="Pfam" id="PF02683">
    <property type="entry name" value="DsbD_TM"/>
    <property type="match status" value="1"/>
</dbReference>
<dbReference type="InterPro" id="IPR028250">
    <property type="entry name" value="DsbDN"/>
</dbReference>
<evidence type="ECO:0000259" key="10">
    <source>
        <dbReference type="PROSITE" id="PS51352"/>
    </source>
</evidence>
<evidence type="ECO:0000256" key="3">
    <source>
        <dbReference type="ARBA" id="ARBA00022692"/>
    </source>
</evidence>
<feature type="compositionally biased region" description="Low complexity" evidence="7">
    <location>
        <begin position="278"/>
        <end position="292"/>
    </location>
</feature>
<proteinExistence type="predicted"/>
<evidence type="ECO:0000313" key="11">
    <source>
        <dbReference type="EMBL" id="GAA4020745.1"/>
    </source>
</evidence>
<feature type="transmembrane region" description="Helical" evidence="8">
    <location>
        <begin position="478"/>
        <end position="498"/>
    </location>
</feature>
<evidence type="ECO:0000313" key="12">
    <source>
        <dbReference type="Proteomes" id="UP001500235"/>
    </source>
</evidence>
<protein>
    <submittedName>
        <fullName evidence="11">Thioredoxin family protein</fullName>
    </submittedName>
</protein>
<evidence type="ECO:0000256" key="6">
    <source>
        <dbReference type="ARBA" id="ARBA00023136"/>
    </source>
</evidence>
<feature type="transmembrane region" description="Helical" evidence="8">
    <location>
        <begin position="367"/>
        <end position="387"/>
    </location>
</feature>
<feature type="compositionally biased region" description="Basic and acidic residues" evidence="7">
    <location>
        <begin position="261"/>
        <end position="275"/>
    </location>
</feature>
<evidence type="ECO:0000256" key="7">
    <source>
        <dbReference type="SAM" id="MobiDB-lite"/>
    </source>
</evidence>
<sequence length="716" mass="74038">MQLVLALLALLSWSTAAEAREQRIAVSLVASTAKPEPGSTITLGLRFQPKAGWHGYWSNPGDSGLPPQVEWTAPGGLTFGPLRHPAPTILRVAGITSNVHAGEHILLSTVGVPASVAPGTRLRVKANVSWLACSDSLCVPERATVEVELTAGDGEASSDAPAIRKAQAALPRVVAAAGSYTVEGRKLLLLLPKGVRLGSSRPRFFPDENGYLDASTTGPVAGKLTGTLSGKPPATISGIVDDGAAAFRMRFVRAAAATETGSERSPLDATPKGEEVAADPAAPESAETPAEARQLASVPASPTGPIIGASDQPVSLTPTISLLLAVAGAILGGLLLNLMPCVFPILSLKALSLARSGGSERGARRDALGYTAGALLGTGALGVIILLLRQAGVEVGWSFQLQNPGVIFGLLLLSFAIALNFAGLFELPSLSVGKTGGKGVTGSVATGAMAALIATPCSGPFMATALGAAMLLSSMGAMTIFLGLGLGLALPFLILAYVPASRRWLPKPGPWMLTFRRILALPMLLTTVGLLWLLGRQGGTAAMTAGALAALSIAVGLWWVGLRQQAGRSRSWLPLSASALAIGLLIVTAPPRTVAAAPAPAIGGIEPFTEKRLAELRSAGTPVFVDFTADWCLTCKVNEKVAIERPETRAAFGKAGVVTLRGDWTNGDPTITRFLARQGRNSIPFYLFVAPGKSPEIMPQLLTSRMLIERAVNAKT</sequence>
<feature type="transmembrane region" description="Helical" evidence="8">
    <location>
        <begin position="541"/>
        <end position="560"/>
    </location>
</feature>
<keyword evidence="6 8" id="KW-0472">Membrane</keyword>
<keyword evidence="4" id="KW-0201">Cytochrome c-type biogenesis</keyword>
<evidence type="ECO:0000256" key="8">
    <source>
        <dbReference type="SAM" id="Phobius"/>
    </source>
</evidence>
<feature type="transmembrane region" description="Helical" evidence="8">
    <location>
        <begin position="518"/>
        <end position="535"/>
    </location>
</feature>
<feature type="chain" id="PRO_5047440909" evidence="9">
    <location>
        <begin position="20"/>
        <end position="716"/>
    </location>
</feature>
<dbReference type="Pfam" id="PF13899">
    <property type="entry name" value="Thioredoxin_7"/>
    <property type="match status" value="1"/>
</dbReference>
<dbReference type="InterPro" id="IPR013766">
    <property type="entry name" value="Thioredoxin_domain"/>
</dbReference>
<dbReference type="Proteomes" id="UP001500235">
    <property type="component" value="Unassembled WGS sequence"/>
</dbReference>
<evidence type="ECO:0000256" key="1">
    <source>
        <dbReference type="ARBA" id="ARBA00004651"/>
    </source>
</evidence>
<feature type="region of interest" description="Disordered" evidence="7">
    <location>
        <begin position="258"/>
        <end position="302"/>
    </location>
</feature>
<feature type="transmembrane region" description="Helical" evidence="8">
    <location>
        <begin position="448"/>
        <end position="472"/>
    </location>
</feature>
<dbReference type="CDD" id="cd02953">
    <property type="entry name" value="DsbDgamma"/>
    <property type="match status" value="1"/>
</dbReference>
<feature type="domain" description="Thioredoxin" evidence="10">
    <location>
        <begin position="588"/>
        <end position="716"/>
    </location>
</feature>
<dbReference type="PANTHER" id="PTHR32234:SF3">
    <property type="entry name" value="SUPPRESSION OF COPPER SENSITIVITY PROTEIN"/>
    <property type="match status" value="1"/>
</dbReference>
<dbReference type="SUPFAM" id="SSF52833">
    <property type="entry name" value="Thioredoxin-like"/>
    <property type="match status" value="1"/>
</dbReference>
<dbReference type="InterPro" id="IPR003834">
    <property type="entry name" value="Cyt_c_assmbl_TM_dom"/>
</dbReference>
<evidence type="ECO:0000256" key="2">
    <source>
        <dbReference type="ARBA" id="ARBA00022475"/>
    </source>
</evidence>
<keyword evidence="9" id="KW-0732">Signal</keyword>
<evidence type="ECO:0000256" key="9">
    <source>
        <dbReference type="SAM" id="SignalP"/>
    </source>
</evidence>
<accession>A0ABP7T405</accession>
<dbReference type="PANTHER" id="PTHR32234">
    <property type="entry name" value="THIOL:DISULFIDE INTERCHANGE PROTEIN DSBD"/>
    <property type="match status" value="1"/>
</dbReference>
<feature type="transmembrane region" description="Helical" evidence="8">
    <location>
        <begin position="322"/>
        <end position="346"/>
    </location>
</feature>
<dbReference type="InterPro" id="IPR036249">
    <property type="entry name" value="Thioredoxin-like_sf"/>
</dbReference>
<feature type="transmembrane region" description="Helical" evidence="8">
    <location>
        <begin position="407"/>
        <end position="427"/>
    </location>
</feature>
<keyword evidence="3 8" id="KW-0812">Transmembrane</keyword>
<dbReference type="Pfam" id="PF11412">
    <property type="entry name" value="DsbD_N"/>
    <property type="match status" value="1"/>
</dbReference>
<feature type="signal peptide" evidence="9">
    <location>
        <begin position="1"/>
        <end position="19"/>
    </location>
</feature>
<evidence type="ECO:0000256" key="5">
    <source>
        <dbReference type="ARBA" id="ARBA00022989"/>
    </source>
</evidence>
<dbReference type="Gene3D" id="3.40.30.10">
    <property type="entry name" value="Glutaredoxin"/>
    <property type="match status" value="1"/>
</dbReference>
<dbReference type="RefSeq" id="WP_344707399.1">
    <property type="nucleotide sequence ID" value="NZ_BAABBQ010000001.1"/>
</dbReference>
<comment type="caution">
    <text evidence="11">The sequence shown here is derived from an EMBL/GenBank/DDBJ whole genome shotgun (WGS) entry which is preliminary data.</text>
</comment>
<keyword evidence="2" id="KW-1003">Cell membrane</keyword>
<name>A0ABP7T405_9SPHN</name>
<organism evidence="11 12">
    <name type="scientific">Sphingomonas swuensis</name>
    <dbReference type="NCBI Taxonomy" id="977800"/>
    <lineage>
        <taxon>Bacteria</taxon>
        <taxon>Pseudomonadati</taxon>
        <taxon>Pseudomonadota</taxon>
        <taxon>Alphaproteobacteria</taxon>
        <taxon>Sphingomonadales</taxon>
        <taxon>Sphingomonadaceae</taxon>
        <taxon>Sphingomonas</taxon>
    </lineage>
</organism>
<comment type="subcellular location">
    <subcellularLocation>
        <location evidence="1">Cell membrane</location>
        <topology evidence="1">Multi-pass membrane protein</topology>
    </subcellularLocation>
</comment>
<reference evidence="12" key="1">
    <citation type="journal article" date="2019" name="Int. J. Syst. Evol. Microbiol.">
        <title>The Global Catalogue of Microorganisms (GCM) 10K type strain sequencing project: providing services to taxonomists for standard genome sequencing and annotation.</title>
        <authorList>
            <consortium name="The Broad Institute Genomics Platform"/>
            <consortium name="The Broad Institute Genome Sequencing Center for Infectious Disease"/>
            <person name="Wu L."/>
            <person name="Ma J."/>
        </authorList>
    </citation>
    <scope>NUCLEOTIDE SEQUENCE [LARGE SCALE GENOMIC DNA]</scope>
    <source>
        <strain evidence="12">JCM 17563</strain>
    </source>
</reference>
<dbReference type="EMBL" id="BAABBQ010000001">
    <property type="protein sequence ID" value="GAA4020745.1"/>
    <property type="molecule type" value="Genomic_DNA"/>
</dbReference>
<gene>
    <name evidence="11" type="ORF">GCM10022280_21510</name>
</gene>